<keyword evidence="2" id="KW-1185">Reference proteome</keyword>
<protein>
    <submittedName>
        <fullName evidence="1">Uncharacterized protein</fullName>
    </submittedName>
</protein>
<name>A0A3M7PXY8_BRAPC</name>
<dbReference type="EMBL" id="REGN01008406">
    <property type="protein sequence ID" value="RNA03645.1"/>
    <property type="molecule type" value="Genomic_DNA"/>
</dbReference>
<organism evidence="1 2">
    <name type="scientific">Brachionus plicatilis</name>
    <name type="common">Marine rotifer</name>
    <name type="synonym">Brachionus muelleri</name>
    <dbReference type="NCBI Taxonomy" id="10195"/>
    <lineage>
        <taxon>Eukaryota</taxon>
        <taxon>Metazoa</taxon>
        <taxon>Spiralia</taxon>
        <taxon>Gnathifera</taxon>
        <taxon>Rotifera</taxon>
        <taxon>Eurotatoria</taxon>
        <taxon>Monogononta</taxon>
        <taxon>Pseudotrocha</taxon>
        <taxon>Ploima</taxon>
        <taxon>Brachionidae</taxon>
        <taxon>Brachionus</taxon>
    </lineage>
</organism>
<gene>
    <name evidence="1" type="ORF">BpHYR1_031536</name>
</gene>
<dbReference type="AlphaFoldDB" id="A0A3M7PXY8"/>
<dbReference type="Proteomes" id="UP000276133">
    <property type="component" value="Unassembled WGS sequence"/>
</dbReference>
<accession>A0A3M7PXY8</accession>
<proteinExistence type="predicted"/>
<comment type="caution">
    <text evidence="1">The sequence shown here is derived from an EMBL/GenBank/DDBJ whole genome shotgun (WGS) entry which is preliminary data.</text>
</comment>
<evidence type="ECO:0000313" key="1">
    <source>
        <dbReference type="EMBL" id="RNA03645.1"/>
    </source>
</evidence>
<sequence>MIKSSIYLEKNESKDKKNKMNFFFGCLIKKKKATVTKLKFDLIIAEFEFDLGLLRNHYFRCVK</sequence>
<reference evidence="1 2" key="1">
    <citation type="journal article" date="2018" name="Sci. Rep.">
        <title>Genomic signatures of local adaptation to the degree of environmental predictability in rotifers.</title>
        <authorList>
            <person name="Franch-Gras L."/>
            <person name="Hahn C."/>
            <person name="Garcia-Roger E.M."/>
            <person name="Carmona M.J."/>
            <person name="Serra M."/>
            <person name="Gomez A."/>
        </authorList>
    </citation>
    <scope>NUCLEOTIDE SEQUENCE [LARGE SCALE GENOMIC DNA]</scope>
    <source>
        <strain evidence="1">HYR1</strain>
    </source>
</reference>
<evidence type="ECO:0000313" key="2">
    <source>
        <dbReference type="Proteomes" id="UP000276133"/>
    </source>
</evidence>